<dbReference type="RefSeq" id="WP_229641107.1">
    <property type="nucleotide sequence ID" value="NZ_JADWDC010000034.1"/>
</dbReference>
<dbReference type="AlphaFoldDB" id="A0A964BSN5"/>
<gene>
    <name evidence="1" type="ORF">I4641_13735</name>
</gene>
<comment type="caution">
    <text evidence="1">The sequence shown here is derived from an EMBL/GenBank/DDBJ whole genome shotgun (WGS) entry which is preliminary data.</text>
</comment>
<organism evidence="1 2">
    <name type="scientific">Waterburya agarophytonicola KI4</name>
    <dbReference type="NCBI Taxonomy" id="2874699"/>
    <lineage>
        <taxon>Bacteria</taxon>
        <taxon>Bacillati</taxon>
        <taxon>Cyanobacteriota</taxon>
        <taxon>Cyanophyceae</taxon>
        <taxon>Pleurocapsales</taxon>
        <taxon>Hyellaceae</taxon>
        <taxon>Waterburya</taxon>
        <taxon>Waterburya agarophytonicola</taxon>
    </lineage>
</organism>
<sequence length="106" mass="11939">MDYSKLDCSSKRDMCEMAGNIARSTAIRTFEAIGISTSKTTYSEKEVAAFLWARFLFDQGFTSKQVAQAFENKDTHIVVTDETSNEDISLDHFLSCFEDDDLSISN</sequence>
<evidence type="ECO:0000313" key="2">
    <source>
        <dbReference type="Proteomes" id="UP000729733"/>
    </source>
</evidence>
<accession>A0A964BSN5</accession>
<dbReference type="Proteomes" id="UP000729733">
    <property type="component" value="Unassembled WGS sequence"/>
</dbReference>
<proteinExistence type="predicted"/>
<evidence type="ECO:0000313" key="1">
    <source>
        <dbReference type="EMBL" id="MCC0178041.1"/>
    </source>
</evidence>
<protein>
    <submittedName>
        <fullName evidence="1">Uncharacterized protein</fullName>
    </submittedName>
</protein>
<name>A0A964BSN5_9CYAN</name>
<dbReference type="EMBL" id="JADWDC010000034">
    <property type="protein sequence ID" value="MCC0178041.1"/>
    <property type="molecule type" value="Genomic_DNA"/>
</dbReference>
<reference evidence="1" key="1">
    <citation type="journal article" date="2021" name="Antonie Van Leeuwenhoek">
        <title>Draft genome and description of Waterburya agarophytonicola gen. nov. sp. nov. (Pleurocapsales, Cyanobacteria): a seaweed symbiont.</title>
        <authorList>
            <person name="Bonthond G."/>
            <person name="Shalygin S."/>
            <person name="Bayer T."/>
            <person name="Weinberger F."/>
        </authorList>
    </citation>
    <scope>NUCLEOTIDE SEQUENCE</scope>
    <source>
        <strain evidence="1">KI4</strain>
    </source>
</reference>
<keyword evidence="2" id="KW-1185">Reference proteome</keyword>